<evidence type="ECO:0000259" key="5">
    <source>
        <dbReference type="PROSITE" id="PS51635"/>
    </source>
</evidence>
<evidence type="ECO:0000256" key="2">
    <source>
        <dbReference type="ARBA" id="ARBA00022963"/>
    </source>
</evidence>
<feature type="short sequence motif" description="DGA/G" evidence="4">
    <location>
        <begin position="201"/>
        <end position="203"/>
    </location>
</feature>
<reference evidence="6 7" key="1">
    <citation type="submission" date="2024-09" db="EMBL/GenBank/DDBJ databases">
        <title>Itraconazole resistance in Madurella fahalii resulting from another homologue of gene encoding cytochrome P450 14-alpha sterol demethylase (CYP51).</title>
        <authorList>
            <person name="Yoshioka I."/>
            <person name="Fahal A.H."/>
            <person name="Kaneko S."/>
            <person name="Yaguchi T."/>
        </authorList>
    </citation>
    <scope>NUCLEOTIDE SEQUENCE [LARGE SCALE GENOMIC DNA]</scope>
    <source>
        <strain evidence="6 7">IFM 68171</strain>
    </source>
</reference>
<dbReference type="InterPro" id="IPR016035">
    <property type="entry name" value="Acyl_Trfase/lysoPLipase"/>
</dbReference>
<comment type="caution">
    <text evidence="6">The sequence shown here is derived from an EMBL/GenBank/DDBJ whole genome shotgun (WGS) entry which is preliminary data.</text>
</comment>
<accession>A0ABQ0GL83</accession>
<feature type="active site" description="Nucleophile" evidence="4">
    <location>
        <position position="58"/>
    </location>
</feature>
<dbReference type="InterPro" id="IPR002641">
    <property type="entry name" value="PNPLA_dom"/>
</dbReference>
<name>A0ABQ0GL83_9PEZI</name>
<keyword evidence="1 4" id="KW-0378">Hydrolase</keyword>
<feature type="domain" description="PNPLA" evidence="5">
    <location>
        <begin position="16"/>
        <end position="214"/>
    </location>
</feature>
<dbReference type="PROSITE" id="PS51635">
    <property type="entry name" value="PNPLA"/>
    <property type="match status" value="1"/>
</dbReference>
<dbReference type="CDD" id="cd07216">
    <property type="entry name" value="Pat17_PNPLA8_PNPLA9_like3"/>
    <property type="match status" value="1"/>
</dbReference>
<dbReference type="Pfam" id="PF01734">
    <property type="entry name" value="Patatin"/>
    <property type="match status" value="1"/>
</dbReference>
<dbReference type="Proteomes" id="UP001628179">
    <property type="component" value="Unassembled WGS sequence"/>
</dbReference>
<dbReference type="RefSeq" id="XP_070920242.1">
    <property type="nucleotide sequence ID" value="XM_071064141.1"/>
</dbReference>
<evidence type="ECO:0000256" key="1">
    <source>
        <dbReference type="ARBA" id="ARBA00022801"/>
    </source>
</evidence>
<feature type="active site" description="Proton acceptor" evidence="4">
    <location>
        <position position="201"/>
    </location>
</feature>
<dbReference type="SUPFAM" id="SSF52151">
    <property type="entry name" value="FabD/lysophospholipase-like"/>
    <property type="match status" value="1"/>
</dbReference>
<feature type="short sequence motif" description="GXSXG" evidence="4">
    <location>
        <begin position="56"/>
        <end position="60"/>
    </location>
</feature>
<evidence type="ECO:0000256" key="4">
    <source>
        <dbReference type="PROSITE-ProRule" id="PRU01161"/>
    </source>
</evidence>
<gene>
    <name evidence="6" type="ORF">MFIFM68171_08721</name>
</gene>
<dbReference type="Gene3D" id="3.40.1090.10">
    <property type="entry name" value="Cytosolic phospholipase A2 catalytic domain"/>
    <property type="match status" value="1"/>
</dbReference>
<organism evidence="6 7">
    <name type="scientific">Madurella fahalii</name>
    <dbReference type="NCBI Taxonomy" id="1157608"/>
    <lineage>
        <taxon>Eukaryota</taxon>
        <taxon>Fungi</taxon>
        <taxon>Dikarya</taxon>
        <taxon>Ascomycota</taxon>
        <taxon>Pezizomycotina</taxon>
        <taxon>Sordariomycetes</taxon>
        <taxon>Sordariomycetidae</taxon>
        <taxon>Sordariales</taxon>
        <taxon>Sordariales incertae sedis</taxon>
        <taxon>Madurella</taxon>
    </lineage>
</organism>
<sequence>MAGARSKQPVDGLFLLSLDGGGVRGLSSLLVLKQIMEAIDPKHPPKPCEYFDMIGGTSTGGLIAIMLRRMRLTVDECILAYSEPASKVFNKVNHRINIRNGETQGRFDHIALKREIKSLLKSHRMDPESPLADPDEGGSCKVFVCATNQRTSHPVVFSLYYNPRRGSEWFPTVTIWRAARATSAATTFFYPINIDGETFIDGATGANNPVNYLWSEAGDIWGDGKGLDESLVQCLVSIGTRKPDLGPLAPILPMWAEL</sequence>
<keyword evidence="3 4" id="KW-0443">Lipid metabolism</keyword>
<keyword evidence="2 4" id="KW-0442">Lipid degradation</keyword>
<keyword evidence="7" id="KW-1185">Reference proteome</keyword>
<evidence type="ECO:0000256" key="3">
    <source>
        <dbReference type="ARBA" id="ARBA00023098"/>
    </source>
</evidence>
<dbReference type="PANTHER" id="PTHR24185">
    <property type="entry name" value="CALCIUM-INDEPENDENT PHOSPHOLIPASE A2-GAMMA"/>
    <property type="match status" value="1"/>
</dbReference>
<feature type="short sequence motif" description="GXGXXG" evidence="4">
    <location>
        <begin position="20"/>
        <end position="25"/>
    </location>
</feature>
<proteinExistence type="predicted"/>
<protein>
    <recommendedName>
        <fullName evidence="5">PNPLA domain-containing protein</fullName>
    </recommendedName>
</protein>
<dbReference type="PANTHER" id="PTHR24185:SF1">
    <property type="entry name" value="CALCIUM-INDEPENDENT PHOSPHOLIPASE A2-GAMMA"/>
    <property type="match status" value="1"/>
</dbReference>
<evidence type="ECO:0000313" key="7">
    <source>
        <dbReference type="Proteomes" id="UP001628179"/>
    </source>
</evidence>
<dbReference type="GeneID" id="98179464"/>
<evidence type="ECO:0000313" key="6">
    <source>
        <dbReference type="EMBL" id="GAB1318511.1"/>
    </source>
</evidence>
<dbReference type="EMBL" id="BAAFSV010000005">
    <property type="protein sequence ID" value="GAB1318511.1"/>
    <property type="molecule type" value="Genomic_DNA"/>
</dbReference>